<dbReference type="GO" id="GO:0006777">
    <property type="term" value="P:Mo-molybdopterin cofactor biosynthetic process"/>
    <property type="evidence" value="ECO:0007669"/>
    <property type="project" value="UniProtKB-KW"/>
</dbReference>
<evidence type="ECO:0000313" key="13">
    <source>
        <dbReference type="Proteomes" id="UP000184533"/>
    </source>
</evidence>
<comment type="function">
    <text evidence="8">Transfers a GMP moiety from GTP to Mo-molybdopterin (Mo-MPT) cofactor (Moco or molybdenum cofactor) to form Mo-molybdopterin guanine dinucleotide (Mo-MGD) cofactor.</text>
</comment>
<organism evidence="10 12">
    <name type="scientific">Devosia limi DSM 17137</name>
    <dbReference type="NCBI Taxonomy" id="1121477"/>
    <lineage>
        <taxon>Bacteria</taxon>
        <taxon>Pseudomonadati</taxon>
        <taxon>Pseudomonadota</taxon>
        <taxon>Alphaproteobacteria</taxon>
        <taxon>Hyphomicrobiales</taxon>
        <taxon>Devosiaceae</taxon>
        <taxon>Devosia</taxon>
    </lineage>
</organism>
<dbReference type="GO" id="GO:0005737">
    <property type="term" value="C:cytoplasm"/>
    <property type="evidence" value="ECO:0007669"/>
    <property type="project" value="UniProtKB-SubCell"/>
</dbReference>
<accession>A0A0F5LN70</accession>
<dbReference type="PANTHER" id="PTHR19136:SF81">
    <property type="entry name" value="MOLYBDENUM COFACTOR GUANYLYLTRANSFERASE"/>
    <property type="match status" value="1"/>
</dbReference>
<keyword evidence="12" id="KW-1185">Reference proteome</keyword>
<evidence type="ECO:0000256" key="6">
    <source>
        <dbReference type="ARBA" id="ARBA00023134"/>
    </source>
</evidence>
<evidence type="ECO:0000256" key="1">
    <source>
        <dbReference type="ARBA" id="ARBA00022490"/>
    </source>
</evidence>
<dbReference type="Proteomes" id="UP000184533">
    <property type="component" value="Unassembled WGS sequence"/>
</dbReference>
<evidence type="ECO:0000256" key="7">
    <source>
        <dbReference type="ARBA" id="ARBA00023150"/>
    </source>
</evidence>
<evidence type="ECO:0000313" key="10">
    <source>
        <dbReference type="EMBL" id="KKB83768.1"/>
    </source>
</evidence>
<dbReference type="PATRIC" id="fig|1121477.3.peg.3946"/>
<dbReference type="GO" id="GO:0005525">
    <property type="term" value="F:GTP binding"/>
    <property type="evidence" value="ECO:0007669"/>
    <property type="project" value="UniProtKB-UniRule"/>
</dbReference>
<comment type="subcellular location">
    <subcellularLocation>
        <location evidence="8">Cytoplasm</location>
    </subcellularLocation>
</comment>
<dbReference type="Gene3D" id="3.90.550.10">
    <property type="entry name" value="Spore Coat Polysaccharide Biosynthesis Protein SpsA, Chain A"/>
    <property type="match status" value="1"/>
</dbReference>
<dbReference type="EMBL" id="FQVC01000002">
    <property type="protein sequence ID" value="SHE70718.1"/>
    <property type="molecule type" value="Genomic_DNA"/>
</dbReference>
<dbReference type="RefSeq" id="WP_046135846.1">
    <property type="nucleotide sequence ID" value="NZ_FQVC01000002.1"/>
</dbReference>
<gene>
    <name evidence="8" type="primary">mobA</name>
    <name evidence="11" type="ORF">SAMN02745223_00958</name>
    <name evidence="10" type="ORF">VW29_13910</name>
</gene>
<comment type="cofactor">
    <cofactor evidence="8">
        <name>Mg(2+)</name>
        <dbReference type="ChEBI" id="CHEBI:18420"/>
    </cofactor>
</comment>
<dbReference type="Pfam" id="PF12804">
    <property type="entry name" value="NTP_transf_3"/>
    <property type="match status" value="1"/>
</dbReference>
<evidence type="ECO:0000259" key="9">
    <source>
        <dbReference type="Pfam" id="PF12804"/>
    </source>
</evidence>
<dbReference type="HAMAP" id="MF_00316">
    <property type="entry name" value="MobA"/>
    <property type="match status" value="1"/>
</dbReference>
<feature type="binding site" evidence="8">
    <location>
        <position position="69"/>
    </location>
    <ligand>
        <name>GTP</name>
        <dbReference type="ChEBI" id="CHEBI:37565"/>
    </ligand>
</feature>
<feature type="binding site" evidence="8">
    <location>
        <position position="104"/>
    </location>
    <ligand>
        <name>GTP</name>
        <dbReference type="ChEBI" id="CHEBI:37565"/>
    </ligand>
</feature>
<keyword evidence="2 8" id="KW-0808">Transferase</keyword>
<dbReference type="PANTHER" id="PTHR19136">
    <property type="entry name" value="MOLYBDENUM COFACTOR GUANYLYLTRANSFERASE"/>
    <property type="match status" value="1"/>
</dbReference>
<dbReference type="GO" id="GO:0046872">
    <property type="term" value="F:metal ion binding"/>
    <property type="evidence" value="ECO:0007669"/>
    <property type="project" value="UniProtKB-KW"/>
</dbReference>
<comment type="caution">
    <text evidence="8">Lacks conserved residue(s) required for the propagation of feature annotation.</text>
</comment>
<feature type="binding site" evidence="8">
    <location>
        <position position="104"/>
    </location>
    <ligand>
        <name>Mg(2+)</name>
        <dbReference type="ChEBI" id="CHEBI:18420"/>
    </ligand>
</feature>
<comment type="catalytic activity">
    <reaction evidence="8">
        <text>Mo-molybdopterin + GTP + H(+) = Mo-molybdopterin guanine dinucleotide + diphosphate</text>
        <dbReference type="Rhea" id="RHEA:34243"/>
        <dbReference type="ChEBI" id="CHEBI:15378"/>
        <dbReference type="ChEBI" id="CHEBI:33019"/>
        <dbReference type="ChEBI" id="CHEBI:37565"/>
        <dbReference type="ChEBI" id="CHEBI:71302"/>
        <dbReference type="ChEBI" id="CHEBI:71310"/>
        <dbReference type="EC" id="2.7.7.77"/>
    </reaction>
</comment>
<reference evidence="10 12" key="1">
    <citation type="submission" date="2015-03" db="EMBL/GenBank/DDBJ databases">
        <authorList>
            <person name="Hassan Y.I."/>
            <person name="Lepp D."/>
            <person name="Zhou T."/>
        </authorList>
    </citation>
    <scope>NUCLEOTIDE SEQUENCE [LARGE SCALE GENOMIC DNA]</scope>
    <source>
        <strain evidence="10 12">DSM 17137</strain>
    </source>
</reference>
<dbReference type="InterPro" id="IPR013482">
    <property type="entry name" value="Molybde_CF_guanTrfase"/>
</dbReference>
<evidence type="ECO:0000313" key="12">
    <source>
        <dbReference type="Proteomes" id="UP000033608"/>
    </source>
</evidence>
<proteinExistence type="inferred from homology"/>
<sequence>MSARPWAVVLAGGAGERLGGIRKAAIRIGGQRLIDRVATALGDVEQPLIVSTGTAFAASSSPGRISVPDLHTDIGNPLAGLIAAVDWLERQGIRSGQLVSVAVDTPFLPESFTRTMCDALNDSSAAYAVWGDSFYPTNAAWRLEALQNLPKRAIEGHGPKSLKALLAELDGKPVDWTASQPQNSFANLNTLSDLVLLGRRAIHGGS</sequence>
<keyword evidence="7 8" id="KW-0501">Molybdenum cofactor biosynthesis</keyword>
<evidence type="ECO:0000313" key="11">
    <source>
        <dbReference type="EMBL" id="SHE70718.1"/>
    </source>
</evidence>
<feature type="binding site" evidence="8">
    <location>
        <begin position="10"/>
        <end position="12"/>
    </location>
    <ligand>
        <name>GTP</name>
        <dbReference type="ChEBI" id="CHEBI:37565"/>
    </ligand>
</feature>
<evidence type="ECO:0000256" key="2">
    <source>
        <dbReference type="ARBA" id="ARBA00022679"/>
    </source>
</evidence>
<dbReference type="GO" id="GO:0061603">
    <property type="term" value="F:molybdenum cofactor guanylyltransferase activity"/>
    <property type="evidence" value="ECO:0007669"/>
    <property type="project" value="UniProtKB-EC"/>
</dbReference>
<dbReference type="InterPro" id="IPR025877">
    <property type="entry name" value="MobA-like_NTP_Trfase"/>
</dbReference>
<keyword evidence="5 8" id="KW-0460">Magnesium</keyword>
<name>A0A0F5LN70_9HYPH</name>
<dbReference type="CDD" id="cd02503">
    <property type="entry name" value="MobA"/>
    <property type="match status" value="1"/>
</dbReference>
<dbReference type="EC" id="2.7.7.77" evidence="8"/>
<protein>
    <recommendedName>
        <fullName evidence="8">Molybdenum cofactor guanylyltransferase</fullName>
        <shortName evidence="8">MoCo guanylyltransferase</shortName>
        <ecNumber evidence="8">2.7.7.77</ecNumber>
    </recommendedName>
    <alternativeName>
        <fullName evidence="8">GTP:molybdopterin guanylyltransferase</fullName>
    </alternativeName>
    <alternativeName>
        <fullName evidence="8">Mo-MPT guanylyltransferase</fullName>
    </alternativeName>
    <alternativeName>
        <fullName evidence="8">Molybdopterin guanylyltransferase</fullName>
    </alternativeName>
    <alternativeName>
        <fullName evidence="8">Molybdopterin-guanine dinucleotide synthase</fullName>
        <shortName evidence="8">MGD synthase</shortName>
    </alternativeName>
</protein>
<feature type="domain" description="MobA-like NTP transferase" evidence="9">
    <location>
        <begin position="7"/>
        <end position="167"/>
    </location>
</feature>
<dbReference type="EMBL" id="LAJF01000089">
    <property type="protein sequence ID" value="KKB83768.1"/>
    <property type="molecule type" value="Genomic_DNA"/>
</dbReference>
<keyword evidence="6 8" id="KW-0342">GTP-binding</keyword>
<dbReference type="STRING" id="1121477.SAMN02745223_00958"/>
<keyword evidence="4 8" id="KW-0547">Nucleotide-binding</keyword>
<evidence type="ECO:0000256" key="4">
    <source>
        <dbReference type="ARBA" id="ARBA00022741"/>
    </source>
</evidence>
<evidence type="ECO:0000256" key="8">
    <source>
        <dbReference type="HAMAP-Rule" id="MF_00316"/>
    </source>
</evidence>
<keyword evidence="1 8" id="KW-0963">Cytoplasm</keyword>
<dbReference type="SUPFAM" id="SSF53448">
    <property type="entry name" value="Nucleotide-diphospho-sugar transferases"/>
    <property type="match status" value="1"/>
</dbReference>
<comment type="domain">
    <text evidence="8">The N-terminal domain determines nucleotide recognition and specific binding, while the C-terminal domain determines the specific binding to the target protein.</text>
</comment>
<feature type="binding site" evidence="8">
    <location>
        <position position="23"/>
    </location>
    <ligand>
        <name>GTP</name>
        <dbReference type="ChEBI" id="CHEBI:37565"/>
    </ligand>
</feature>
<comment type="subunit">
    <text evidence="8">Monomer.</text>
</comment>
<evidence type="ECO:0000256" key="3">
    <source>
        <dbReference type="ARBA" id="ARBA00022723"/>
    </source>
</evidence>
<dbReference type="AlphaFoldDB" id="A0A0F5LN70"/>
<comment type="similarity">
    <text evidence="8">Belongs to the MobA family.</text>
</comment>
<evidence type="ECO:0000256" key="5">
    <source>
        <dbReference type="ARBA" id="ARBA00022842"/>
    </source>
</evidence>
<dbReference type="Proteomes" id="UP000033608">
    <property type="component" value="Unassembled WGS sequence"/>
</dbReference>
<dbReference type="InterPro" id="IPR029044">
    <property type="entry name" value="Nucleotide-diphossugar_trans"/>
</dbReference>
<keyword evidence="3 8" id="KW-0479">Metal-binding</keyword>
<reference evidence="11 13" key="2">
    <citation type="submission" date="2016-11" db="EMBL/GenBank/DDBJ databases">
        <authorList>
            <person name="Jaros S."/>
            <person name="Januszkiewicz K."/>
            <person name="Wedrychowicz H."/>
        </authorList>
    </citation>
    <scope>NUCLEOTIDE SEQUENCE [LARGE SCALE GENOMIC DNA]</scope>
    <source>
        <strain evidence="11 13">DSM 17137</strain>
    </source>
</reference>